<dbReference type="Proteomes" id="UP000002630">
    <property type="component" value="Linkage Group LG30"/>
</dbReference>
<evidence type="ECO:0000313" key="2">
    <source>
        <dbReference type="Proteomes" id="UP000002630"/>
    </source>
</evidence>
<gene>
    <name evidence="1" type="ORF">Esi_0266_0005</name>
</gene>
<protein>
    <submittedName>
        <fullName evidence="1">Uncharacterized protein</fullName>
    </submittedName>
</protein>
<dbReference type="InParanoid" id="D7FU52"/>
<organism evidence="1 2">
    <name type="scientific">Ectocarpus siliculosus</name>
    <name type="common">Brown alga</name>
    <name type="synonym">Conferva siliculosa</name>
    <dbReference type="NCBI Taxonomy" id="2880"/>
    <lineage>
        <taxon>Eukaryota</taxon>
        <taxon>Sar</taxon>
        <taxon>Stramenopiles</taxon>
        <taxon>Ochrophyta</taxon>
        <taxon>PX clade</taxon>
        <taxon>Phaeophyceae</taxon>
        <taxon>Ectocarpales</taxon>
        <taxon>Ectocarpaceae</taxon>
        <taxon>Ectocarpus</taxon>
    </lineage>
</organism>
<dbReference type="AlphaFoldDB" id="D7FU52"/>
<evidence type="ECO:0000313" key="1">
    <source>
        <dbReference type="EMBL" id="CBJ31579.1"/>
    </source>
</evidence>
<dbReference type="EMBL" id="FN649755">
    <property type="protein sequence ID" value="CBJ31579.1"/>
    <property type="molecule type" value="Genomic_DNA"/>
</dbReference>
<reference evidence="1 2" key="1">
    <citation type="journal article" date="2010" name="Nature">
        <title>The Ectocarpus genome and the independent evolution of multicellularity in brown algae.</title>
        <authorList>
            <person name="Cock J.M."/>
            <person name="Sterck L."/>
            <person name="Rouze P."/>
            <person name="Scornet D."/>
            <person name="Allen A.E."/>
            <person name="Amoutzias G."/>
            <person name="Anthouard V."/>
            <person name="Artiguenave F."/>
            <person name="Aury J.M."/>
            <person name="Badger J.H."/>
            <person name="Beszteri B."/>
            <person name="Billiau K."/>
            <person name="Bonnet E."/>
            <person name="Bothwell J.H."/>
            <person name="Bowler C."/>
            <person name="Boyen C."/>
            <person name="Brownlee C."/>
            <person name="Carrano C.J."/>
            <person name="Charrier B."/>
            <person name="Cho G.Y."/>
            <person name="Coelho S.M."/>
            <person name="Collen J."/>
            <person name="Corre E."/>
            <person name="Da Silva C."/>
            <person name="Delage L."/>
            <person name="Delaroque N."/>
            <person name="Dittami S.M."/>
            <person name="Doulbeau S."/>
            <person name="Elias M."/>
            <person name="Farnham G."/>
            <person name="Gachon C.M."/>
            <person name="Gschloessl B."/>
            <person name="Heesch S."/>
            <person name="Jabbari K."/>
            <person name="Jubin C."/>
            <person name="Kawai H."/>
            <person name="Kimura K."/>
            <person name="Kloareg B."/>
            <person name="Kupper F.C."/>
            <person name="Lang D."/>
            <person name="Le Bail A."/>
            <person name="Leblanc C."/>
            <person name="Lerouge P."/>
            <person name="Lohr M."/>
            <person name="Lopez P.J."/>
            <person name="Martens C."/>
            <person name="Maumus F."/>
            <person name="Michel G."/>
            <person name="Miranda-Saavedra D."/>
            <person name="Morales J."/>
            <person name="Moreau H."/>
            <person name="Motomura T."/>
            <person name="Nagasato C."/>
            <person name="Napoli C.A."/>
            <person name="Nelson D.R."/>
            <person name="Nyvall-Collen P."/>
            <person name="Peters A.F."/>
            <person name="Pommier C."/>
            <person name="Potin P."/>
            <person name="Poulain J."/>
            <person name="Quesneville H."/>
            <person name="Read B."/>
            <person name="Rensing S.A."/>
            <person name="Ritter A."/>
            <person name="Rousvoal S."/>
            <person name="Samanta M."/>
            <person name="Samson G."/>
            <person name="Schroeder D.C."/>
            <person name="Segurens B."/>
            <person name="Strittmatter M."/>
            <person name="Tonon T."/>
            <person name="Tregear J.W."/>
            <person name="Valentin K."/>
            <person name="von Dassow P."/>
            <person name="Yamagishi T."/>
            <person name="Van de Peer Y."/>
            <person name="Wincker P."/>
        </authorList>
    </citation>
    <scope>NUCLEOTIDE SEQUENCE [LARGE SCALE GENOMIC DNA]</scope>
    <source>
        <strain evidence="2">Ec32 / CCAP1310/4</strain>
    </source>
</reference>
<sequence>MLSKKKGNQLSTRDSPSEISRRMNNFIVVAFGAALIQQLLSLLTTDTPGAVSAGDAADFAESSARSCLLAQPSDQSEAVLPWPAISAGAARAVCLGLSCAAGGMLDEGTLFLFEVGLKTIINLIILRSLRFLAPRFQGPL</sequence>
<keyword evidence="2" id="KW-1185">Reference proteome</keyword>
<dbReference type="OrthoDB" id="10360584at2759"/>
<accession>D7FU52</accession>
<proteinExistence type="predicted"/>
<name>D7FU52_ECTSI</name>
<dbReference type="EMBL" id="FN648449">
    <property type="protein sequence ID" value="CBJ31579.1"/>
    <property type="molecule type" value="Genomic_DNA"/>
</dbReference>